<keyword evidence="3" id="KW-0732">Signal</keyword>
<dbReference type="GO" id="GO:0005886">
    <property type="term" value="C:plasma membrane"/>
    <property type="evidence" value="ECO:0007669"/>
    <property type="project" value="UniProtKB-SubCell"/>
</dbReference>
<comment type="similarity">
    <text evidence="2 8">Belongs to the glycosyl hydrolase 72 family.</text>
</comment>
<protein>
    <recommendedName>
        <fullName evidence="8">1,3-beta-glucanosyltransferase</fullName>
        <ecNumber evidence="8">2.4.1.-</ecNumber>
    </recommendedName>
</protein>
<dbReference type="SUPFAM" id="SSF51445">
    <property type="entry name" value="(Trans)glycosidases"/>
    <property type="match status" value="1"/>
</dbReference>
<comment type="subcellular location">
    <subcellularLocation>
        <location evidence="1 8">Cell membrane</location>
        <topology evidence="1 8">Lipid-anchor</topology>
        <topology evidence="1 8">GPI-anchor</topology>
    </subcellularLocation>
</comment>
<name>B6Q8R8_TALMQ</name>
<keyword evidence="6 8" id="KW-0449">Lipoprotein</keyword>
<dbReference type="PhylomeDB" id="B6Q8R8"/>
<dbReference type="InterPro" id="IPR017853">
    <property type="entry name" value="GH"/>
</dbReference>
<dbReference type="PANTHER" id="PTHR31468">
    <property type="entry name" value="1,3-BETA-GLUCANOSYLTRANSFERASE GAS1"/>
    <property type="match status" value="1"/>
</dbReference>
<evidence type="ECO:0000256" key="8">
    <source>
        <dbReference type="RuleBase" id="RU361209"/>
    </source>
</evidence>
<dbReference type="OrthoDB" id="421038at2759"/>
<sequence>MTTQRDYSDVDVSGLDPGSNLVSACEQQSLSFTVAIDFSVRKGNSTWQTSVFNQYAAVLNSMALYDNLLGLNVGNEIVDQCDLAPFLKAEFRDMKAYAVARQYRTIPMGYFTNDDNWAQPMADYLVCGGDKSEAIDFLGVNNYYSWCGQSLMNTSLTIPEDCCTDIQPRTFEDQAAIFGSNMSGVWSGAIVYEWRKQ</sequence>
<keyword evidence="8" id="KW-0472">Membrane</keyword>
<dbReference type="EMBL" id="DS995900">
    <property type="protein sequence ID" value="EEA25872.1"/>
    <property type="molecule type" value="Genomic_DNA"/>
</dbReference>
<evidence type="ECO:0000256" key="2">
    <source>
        <dbReference type="ARBA" id="ARBA00007528"/>
    </source>
</evidence>
<gene>
    <name evidence="9" type="ORF">PMAA_069660</name>
</gene>
<dbReference type="AlphaFoldDB" id="B6Q8R8"/>
<dbReference type="EC" id="2.4.1.-" evidence="8"/>
<evidence type="ECO:0000256" key="7">
    <source>
        <dbReference type="ARBA" id="ARBA00025026"/>
    </source>
</evidence>
<evidence type="ECO:0000256" key="4">
    <source>
        <dbReference type="ARBA" id="ARBA00023157"/>
    </source>
</evidence>
<dbReference type="GO" id="GO:0071970">
    <property type="term" value="P:fungal-type cell wall (1-&gt;3)-beta-D-glucan biosynthetic process"/>
    <property type="evidence" value="ECO:0007669"/>
    <property type="project" value="TreeGrafter"/>
</dbReference>
<dbReference type="InterPro" id="IPR004886">
    <property type="entry name" value="Glucanosyltransferase"/>
</dbReference>
<accession>B6Q8R8</accession>
<comment type="function">
    <text evidence="7">Splits internally a 1,3-beta-glucan molecule and transfers the newly generated reducing end (the donor) to the non-reducing end of another 1,3-beta-glucan molecule (the acceptor) forming a 1,3-beta linkage, resulting in the elongation of 1,3-beta-glucan chains in the cell wall. Involved in cell wall morphogenesis.</text>
</comment>
<reference evidence="10" key="1">
    <citation type="journal article" date="2015" name="Genome Announc.">
        <title>Genome sequence of the AIDS-associated pathogen Penicillium marneffei (ATCC18224) and its near taxonomic relative Talaromyces stipitatus (ATCC10500).</title>
        <authorList>
            <person name="Nierman W.C."/>
            <person name="Fedorova-Abrams N.D."/>
            <person name="Andrianopoulos A."/>
        </authorList>
    </citation>
    <scope>NUCLEOTIDE SEQUENCE [LARGE SCALE GENOMIC DNA]</scope>
    <source>
        <strain evidence="10">ATCC 18224 / CBS 334.59 / QM 7333</strain>
    </source>
</reference>
<dbReference type="Gene3D" id="3.20.20.80">
    <property type="entry name" value="Glycosidases"/>
    <property type="match status" value="1"/>
</dbReference>
<evidence type="ECO:0000256" key="6">
    <source>
        <dbReference type="ARBA" id="ARBA00023288"/>
    </source>
</evidence>
<dbReference type="Proteomes" id="UP000001294">
    <property type="component" value="Unassembled WGS sequence"/>
</dbReference>
<dbReference type="VEuPathDB" id="FungiDB:PMAA_069660"/>
<keyword evidence="8" id="KW-0336">GPI-anchor</keyword>
<keyword evidence="4" id="KW-1015">Disulfide bond</keyword>
<evidence type="ECO:0000313" key="9">
    <source>
        <dbReference type="EMBL" id="EEA25872.1"/>
    </source>
</evidence>
<evidence type="ECO:0000256" key="5">
    <source>
        <dbReference type="ARBA" id="ARBA00023180"/>
    </source>
</evidence>
<dbReference type="GO" id="GO:0042124">
    <property type="term" value="F:1,3-beta-glucanosyltransferase activity"/>
    <property type="evidence" value="ECO:0007669"/>
    <property type="project" value="TreeGrafter"/>
</dbReference>
<evidence type="ECO:0000256" key="1">
    <source>
        <dbReference type="ARBA" id="ARBA00004609"/>
    </source>
</evidence>
<dbReference type="Pfam" id="PF03198">
    <property type="entry name" value="Glyco_hydro_72"/>
    <property type="match status" value="1"/>
</dbReference>
<organism evidence="9 10">
    <name type="scientific">Talaromyces marneffei (strain ATCC 18224 / CBS 334.59 / QM 7333)</name>
    <name type="common">Penicillium marneffei</name>
    <dbReference type="NCBI Taxonomy" id="441960"/>
    <lineage>
        <taxon>Eukaryota</taxon>
        <taxon>Fungi</taxon>
        <taxon>Dikarya</taxon>
        <taxon>Ascomycota</taxon>
        <taxon>Pezizomycotina</taxon>
        <taxon>Eurotiomycetes</taxon>
        <taxon>Eurotiomycetidae</taxon>
        <taxon>Eurotiales</taxon>
        <taxon>Trichocomaceae</taxon>
        <taxon>Talaromyces</taxon>
        <taxon>Talaromyces sect. Talaromyces</taxon>
    </lineage>
</organism>
<keyword evidence="8" id="KW-0808">Transferase</keyword>
<dbReference type="GO" id="GO:0098552">
    <property type="term" value="C:side of membrane"/>
    <property type="evidence" value="ECO:0007669"/>
    <property type="project" value="UniProtKB-KW"/>
</dbReference>
<dbReference type="PANTHER" id="PTHR31468:SF2">
    <property type="entry name" value="1,3-BETA-GLUCANOSYLTRANSFERASE GAS1"/>
    <property type="match status" value="1"/>
</dbReference>
<keyword evidence="10" id="KW-1185">Reference proteome</keyword>
<proteinExistence type="inferred from homology"/>
<dbReference type="HOGENOM" id="CLU_1384572_0_0_1"/>
<dbReference type="GO" id="GO:0031505">
    <property type="term" value="P:fungal-type cell wall organization"/>
    <property type="evidence" value="ECO:0007669"/>
    <property type="project" value="TreeGrafter"/>
</dbReference>
<keyword evidence="5" id="KW-0325">Glycoprotein</keyword>
<evidence type="ECO:0000256" key="3">
    <source>
        <dbReference type="ARBA" id="ARBA00022729"/>
    </source>
</evidence>
<evidence type="ECO:0000313" key="10">
    <source>
        <dbReference type="Proteomes" id="UP000001294"/>
    </source>
</evidence>